<dbReference type="EMBL" id="HBUE01323748">
    <property type="protein sequence ID" value="CAG6589634.1"/>
    <property type="molecule type" value="Transcribed_RNA"/>
</dbReference>
<evidence type="ECO:0000256" key="1">
    <source>
        <dbReference type="SAM" id="MobiDB-lite"/>
    </source>
</evidence>
<feature type="compositionally biased region" description="Low complexity" evidence="1">
    <location>
        <begin position="33"/>
        <end position="44"/>
    </location>
</feature>
<sequence>MAARTNCGCTWNEPTTFKRTSPAKSALNRSARRPTWPSTRRTTPGQRNWSVQPVWWRSSTGKSSTITCASPIGTVTSAAGGISSFTCILISTCSWPTGSKRTSA</sequence>
<organism evidence="2">
    <name type="scientific">Culex pipiens</name>
    <name type="common">House mosquito</name>
    <dbReference type="NCBI Taxonomy" id="7175"/>
    <lineage>
        <taxon>Eukaryota</taxon>
        <taxon>Metazoa</taxon>
        <taxon>Ecdysozoa</taxon>
        <taxon>Arthropoda</taxon>
        <taxon>Hexapoda</taxon>
        <taxon>Insecta</taxon>
        <taxon>Pterygota</taxon>
        <taxon>Neoptera</taxon>
        <taxon>Endopterygota</taxon>
        <taxon>Diptera</taxon>
        <taxon>Nematocera</taxon>
        <taxon>Culicoidea</taxon>
        <taxon>Culicidae</taxon>
        <taxon>Culicinae</taxon>
        <taxon>Culicini</taxon>
        <taxon>Culex</taxon>
        <taxon>Culex</taxon>
    </lineage>
</organism>
<accession>A0A8D8KC97</accession>
<dbReference type="EMBL" id="HBUE01217196">
    <property type="protein sequence ID" value="CAG6537624.1"/>
    <property type="molecule type" value="Transcribed_RNA"/>
</dbReference>
<evidence type="ECO:0000313" key="2">
    <source>
        <dbReference type="EMBL" id="CAG6589634.1"/>
    </source>
</evidence>
<protein>
    <submittedName>
        <fullName evidence="2">(northern house mosquito) hypothetical protein</fullName>
    </submittedName>
</protein>
<name>A0A8D8KC97_CULPI</name>
<feature type="region of interest" description="Disordered" evidence="1">
    <location>
        <begin position="20"/>
        <end position="50"/>
    </location>
</feature>
<reference evidence="2" key="1">
    <citation type="submission" date="2021-05" db="EMBL/GenBank/DDBJ databases">
        <authorList>
            <person name="Alioto T."/>
            <person name="Alioto T."/>
            <person name="Gomez Garrido J."/>
        </authorList>
    </citation>
    <scope>NUCLEOTIDE SEQUENCE</scope>
</reference>
<proteinExistence type="predicted"/>
<dbReference type="AlphaFoldDB" id="A0A8D8KC97"/>